<dbReference type="EMBL" id="JBHSNC010000027">
    <property type="protein sequence ID" value="MFC5529752.1"/>
    <property type="molecule type" value="Genomic_DNA"/>
</dbReference>
<evidence type="ECO:0000259" key="10">
    <source>
        <dbReference type="Pfam" id="PF08532"/>
    </source>
</evidence>
<keyword evidence="4" id="KW-0479">Metal-binding</keyword>
<evidence type="ECO:0000256" key="8">
    <source>
        <dbReference type="PIRNR" id="PIRNR001084"/>
    </source>
</evidence>
<dbReference type="InterPro" id="IPR013529">
    <property type="entry name" value="Glyco_hydro_42_N"/>
</dbReference>
<dbReference type="GO" id="GO:0004565">
    <property type="term" value="F:beta-galactosidase activity"/>
    <property type="evidence" value="ECO:0007669"/>
    <property type="project" value="UniProtKB-EC"/>
</dbReference>
<dbReference type="Gene3D" id="3.20.20.80">
    <property type="entry name" value="Glycosidases"/>
    <property type="match status" value="1"/>
</dbReference>
<evidence type="ECO:0000313" key="13">
    <source>
        <dbReference type="Proteomes" id="UP001596108"/>
    </source>
</evidence>
<dbReference type="InterPro" id="IPR003476">
    <property type="entry name" value="Glyco_hydro_42"/>
</dbReference>
<dbReference type="Pfam" id="PF08533">
    <property type="entry name" value="Glyco_hydro_42C"/>
    <property type="match status" value="1"/>
</dbReference>
<name>A0ABW0R1U4_9BACL</name>
<feature type="domain" description="Beta-galactosidase C-terminal" evidence="11">
    <location>
        <begin position="612"/>
        <end position="670"/>
    </location>
</feature>
<comment type="catalytic activity">
    <reaction evidence="1 8">
        <text>Hydrolysis of terminal non-reducing beta-D-galactose residues in beta-D-galactosides.</text>
        <dbReference type="EC" id="3.2.1.23"/>
    </reaction>
</comment>
<dbReference type="PIRSF" id="PIRSF001084">
    <property type="entry name" value="B-galactosidase"/>
    <property type="match status" value="1"/>
</dbReference>
<dbReference type="Pfam" id="PF08532">
    <property type="entry name" value="Glyco_hydro_42M"/>
    <property type="match status" value="1"/>
</dbReference>
<dbReference type="InterPro" id="IPR017853">
    <property type="entry name" value="GH"/>
</dbReference>
<dbReference type="CDD" id="cd03143">
    <property type="entry name" value="A4_beta-galactosidase_middle_domain"/>
    <property type="match status" value="1"/>
</dbReference>
<dbReference type="PANTHER" id="PTHR36447">
    <property type="entry name" value="BETA-GALACTOSIDASE GANA"/>
    <property type="match status" value="1"/>
</dbReference>
<dbReference type="InterPro" id="IPR013739">
    <property type="entry name" value="Beta_galactosidase_C"/>
</dbReference>
<proteinExistence type="inferred from homology"/>
<evidence type="ECO:0000256" key="4">
    <source>
        <dbReference type="ARBA" id="ARBA00022723"/>
    </source>
</evidence>
<gene>
    <name evidence="12" type="ORF">ACFPQ4_09875</name>
</gene>
<keyword evidence="5 8" id="KW-0378">Hydrolase</keyword>
<reference evidence="13" key="1">
    <citation type="journal article" date="2019" name="Int. J. Syst. Evol. Microbiol.">
        <title>The Global Catalogue of Microorganisms (GCM) 10K type strain sequencing project: providing services to taxonomists for standard genome sequencing and annotation.</title>
        <authorList>
            <consortium name="The Broad Institute Genomics Platform"/>
            <consortium name="The Broad Institute Genome Sequencing Center for Infectious Disease"/>
            <person name="Wu L."/>
            <person name="Ma J."/>
        </authorList>
    </citation>
    <scope>NUCLEOTIDE SEQUENCE [LARGE SCALE GENOMIC DNA]</scope>
    <source>
        <strain evidence="13">CGMCC 1.18578</strain>
    </source>
</reference>
<dbReference type="InterPro" id="IPR013738">
    <property type="entry name" value="Beta_galactosidase_Trimer"/>
</dbReference>
<comment type="caution">
    <text evidence="12">The sequence shown here is derived from an EMBL/GenBank/DDBJ whole genome shotgun (WGS) entry which is preliminary data.</text>
</comment>
<dbReference type="Gene3D" id="3.40.50.880">
    <property type="match status" value="1"/>
</dbReference>
<organism evidence="12 13">
    <name type="scientific">Cohnella yongneupensis</name>
    <dbReference type="NCBI Taxonomy" id="425006"/>
    <lineage>
        <taxon>Bacteria</taxon>
        <taxon>Bacillati</taxon>
        <taxon>Bacillota</taxon>
        <taxon>Bacilli</taxon>
        <taxon>Bacillales</taxon>
        <taxon>Paenibacillaceae</taxon>
        <taxon>Cohnella</taxon>
    </lineage>
</organism>
<evidence type="ECO:0000259" key="11">
    <source>
        <dbReference type="Pfam" id="PF08533"/>
    </source>
</evidence>
<dbReference type="InterPro" id="IPR013780">
    <property type="entry name" value="Glyco_hydro_b"/>
</dbReference>
<evidence type="ECO:0000256" key="1">
    <source>
        <dbReference type="ARBA" id="ARBA00001412"/>
    </source>
</evidence>
<dbReference type="EC" id="3.2.1.23" evidence="3 8"/>
<dbReference type="Gene3D" id="2.60.40.1180">
    <property type="entry name" value="Golgi alpha-mannosidase II"/>
    <property type="match status" value="1"/>
</dbReference>
<comment type="similarity">
    <text evidence="2 8">Belongs to the glycosyl hydrolase 42 family.</text>
</comment>
<keyword evidence="7 8" id="KW-0326">Glycosidase</keyword>
<dbReference type="RefSeq" id="WP_378111659.1">
    <property type="nucleotide sequence ID" value="NZ_JBHSNC010000027.1"/>
</dbReference>
<evidence type="ECO:0000256" key="7">
    <source>
        <dbReference type="ARBA" id="ARBA00023295"/>
    </source>
</evidence>
<evidence type="ECO:0000313" key="12">
    <source>
        <dbReference type="EMBL" id="MFC5529752.1"/>
    </source>
</evidence>
<evidence type="ECO:0000259" key="9">
    <source>
        <dbReference type="Pfam" id="PF02449"/>
    </source>
</evidence>
<dbReference type="PANTHER" id="PTHR36447:SF2">
    <property type="entry name" value="BETA-GALACTOSIDASE YESZ"/>
    <property type="match status" value="1"/>
</dbReference>
<sequence>MYFGVDYYPEHWPEERWAVDARMMREANINIVRLAEFAWSRLEPEEGEYDFSWLDRAIKVLVAEGIRIVLGTPTAAAPKWLMDKHPDMYPVDVYGLTKGFGTRRHYCPNHPVYREHSRKISRAMAAHYEGNADVVAWQIDNEFGGACYCQSDLIAFRSWLQNKYGTIDKLNEEWGTVFWSQTYRSWEEIILPVYSASDGFSQSGGSSNLLSTPHNHNPGLQLDYQRFFSDSTVDYQRLQIDEIRAYSPLPITHNYMAHSELDYFDLGKDLDFVSWDNYPNNMWGKSAPLSVAMAHDLMRGIKGRNFWMMEQQSGPCGWHAMGDTPEPGQLRLWTYQAIAHGAEGMVYFRWRACTVGIEQYWHGILDHDGIGRRRYREIAQTGQEIAKLSALFVNAENRNDVALIKSYDNVWSHRAQPHNLNFNYNVLLDAYYRAVAGHHVGMDVTSVDVDFTPYKLVLMPAFNLMTEAIADKCKAYVAGGGALLITFRSGTRTWNNRMTTLTLPGLFRDMAGVELEEYDSVNFGRTVRVQGDFGEGTASVWCDVLKSNGAQTLAEYGSHYYKDTPAVTVHPYGKGNVYYVGCDLDDDALSRLMSLITEREGVRRSLSRRYDGVEAIERTVDGREYVMLLNHNNEEASVALPGAEAYVDALNDESHDGHIVIEPYGVRVLLKR</sequence>
<keyword evidence="13" id="KW-1185">Reference proteome</keyword>
<dbReference type="Proteomes" id="UP001596108">
    <property type="component" value="Unassembled WGS sequence"/>
</dbReference>
<feature type="domain" description="Beta-galactosidase trimerisation" evidence="10">
    <location>
        <begin position="400"/>
        <end position="602"/>
    </location>
</feature>
<dbReference type="SUPFAM" id="SSF51445">
    <property type="entry name" value="(Trans)glycosidases"/>
    <property type="match status" value="1"/>
</dbReference>
<dbReference type="Pfam" id="PF02449">
    <property type="entry name" value="Glyco_hydro_42"/>
    <property type="match status" value="1"/>
</dbReference>
<evidence type="ECO:0000256" key="3">
    <source>
        <dbReference type="ARBA" id="ARBA00012756"/>
    </source>
</evidence>
<keyword evidence="6" id="KW-0862">Zinc</keyword>
<evidence type="ECO:0000256" key="6">
    <source>
        <dbReference type="ARBA" id="ARBA00022833"/>
    </source>
</evidence>
<protein>
    <recommendedName>
        <fullName evidence="3 8">Beta-galactosidase</fullName>
        <shortName evidence="8">Beta-gal</shortName>
        <ecNumber evidence="3 8">3.2.1.23</ecNumber>
    </recommendedName>
</protein>
<evidence type="ECO:0000256" key="2">
    <source>
        <dbReference type="ARBA" id="ARBA00005940"/>
    </source>
</evidence>
<accession>A0ABW0R1U4</accession>
<dbReference type="InterPro" id="IPR029062">
    <property type="entry name" value="Class_I_gatase-like"/>
</dbReference>
<dbReference type="SUPFAM" id="SSF52317">
    <property type="entry name" value="Class I glutamine amidotransferase-like"/>
    <property type="match status" value="1"/>
</dbReference>
<evidence type="ECO:0000256" key="5">
    <source>
        <dbReference type="ARBA" id="ARBA00022801"/>
    </source>
</evidence>
<feature type="domain" description="Glycoside hydrolase family 42 N-terminal" evidence="9">
    <location>
        <begin position="6"/>
        <end position="388"/>
    </location>
</feature>